<evidence type="ECO:0000256" key="1">
    <source>
        <dbReference type="SAM" id="SignalP"/>
    </source>
</evidence>
<dbReference type="EMBL" id="HAEC01001522">
    <property type="protein sequence ID" value="SBQ69599.1"/>
    <property type="molecule type" value="Transcribed_RNA"/>
</dbReference>
<evidence type="ECO:0000313" key="2">
    <source>
        <dbReference type="EMBL" id="SBQ69599.1"/>
    </source>
</evidence>
<feature type="chain" id="PRO_5008370658" evidence="1">
    <location>
        <begin position="28"/>
        <end position="78"/>
    </location>
</feature>
<feature type="non-terminal residue" evidence="2">
    <location>
        <position position="78"/>
    </location>
</feature>
<accession>A0A1A8GGS1</accession>
<dbReference type="AlphaFoldDB" id="A0A1A8GGS1"/>
<organism evidence="2">
    <name type="scientific">Nothobranchius korthausae</name>
    <dbReference type="NCBI Taxonomy" id="1143690"/>
    <lineage>
        <taxon>Eukaryota</taxon>
        <taxon>Metazoa</taxon>
        <taxon>Chordata</taxon>
        <taxon>Craniata</taxon>
        <taxon>Vertebrata</taxon>
        <taxon>Euteleostomi</taxon>
        <taxon>Actinopterygii</taxon>
        <taxon>Neopterygii</taxon>
        <taxon>Teleostei</taxon>
        <taxon>Neoteleostei</taxon>
        <taxon>Acanthomorphata</taxon>
        <taxon>Ovalentaria</taxon>
        <taxon>Atherinomorphae</taxon>
        <taxon>Cyprinodontiformes</taxon>
        <taxon>Nothobranchiidae</taxon>
        <taxon>Nothobranchius</taxon>
    </lineage>
</organism>
<reference evidence="2" key="2">
    <citation type="submission" date="2016-06" db="EMBL/GenBank/DDBJ databases">
        <title>The genome of a short-lived fish provides insights into sex chromosome evolution and the genetic control of aging.</title>
        <authorList>
            <person name="Reichwald K."/>
            <person name="Felder M."/>
            <person name="Petzold A."/>
            <person name="Koch P."/>
            <person name="Groth M."/>
            <person name="Platzer M."/>
        </authorList>
    </citation>
    <scope>NUCLEOTIDE SEQUENCE</scope>
    <source>
        <tissue evidence="2">Brain</tissue>
    </source>
</reference>
<gene>
    <name evidence="2" type="primary">Nfu_g_1_026097</name>
</gene>
<name>A0A1A8GGS1_9TELE</name>
<protein>
    <submittedName>
        <fullName evidence="2">Uncharacterized protein</fullName>
    </submittedName>
</protein>
<feature type="non-terminal residue" evidence="2">
    <location>
        <position position="1"/>
    </location>
</feature>
<feature type="signal peptide" evidence="1">
    <location>
        <begin position="1"/>
        <end position="27"/>
    </location>
</feature>
<reference evidence="2" key="1">
    <citation type="submission" date="2016-05" db="EMBL/GenBank/DDBJ databases">
        <authorList>
            <person name="Lavstsen T."/>
            <person name="Jespersen J.S."/>
        </authorList>
    </citation>
    <scope>NUCLEOTIDE SEQUENCE</scope>
    <source>
        <tissue evidence="2">Brain</tissue>
    </source>
</reference>
<proteinExistence type="predicted"/>
<sequence>RPSMTLVASVILYGVVCWSSSIKETKSSSVCPGLSSGLSMRGGGQGVQAKLRSMLDHESRPLQDALSALKSSFSDGLI</sequence>
<keyword evidence="1" id="KW-0732">Signal</keyword>